<dbReference type="Pfam" id="PF00005">
    <property type="entry name" value="ABC_tran"/>
    <property type="match status" value="1"/>
</dbReference>
<proteinExistence type="inferred from homology"/>
<dbReference type="GO" id="GO:0005524">
    <property type="term" value="F:ATP binding"/>
    <property type="evidence" value="ECO:0007669"/>
    <property type="project" value="UniProtKB-KW"/>
</dbReference>
<keyword evidence="3" id="KW-0547">Nucleotide-binding</keyword>
<feature type="domain" description="ABC transporter" evidence="5">
    <location>
        <begin position="10"/>
        <end position="261"/>
    </location>
</feature>
<dbReference type="InterPro" id="IPR003439">
    <property type="entry name" value="ABC_transporter-like_ATP-bd"/>
</dbReference>
<dbReference type="InterPro" id="IPR027417">
    <property type="entry name" value="P-loop_NTPase"/>
</dbReference>
<dbReference type="GO" id="GO:0016887">
    <property type="term" value="F:ATP hydrolysis activity"/>
    <property type="evidence" value="ECO:0007669"/>
    <property type="project" value="InterPro"/>
</dbReference>
<dbReference type="Gene3D" id="3.40.50.300">
    <property type="entry name" value="P-loop containing nucleotide triphosphate hydrolases"/>
    <property type="match status" value="1"/>
</dbReference>
<protein>
    <submittedName>
        <fullName evidence="6">Dipeptide ABC transporter ATP-binding protein</fullName>
    </submittedName>
</protein>
<evidence type="ECO:0000256" key="4">
    <source>
        <dbReference type="ARBA" id="ARBA00022840"/>
    </source>
</evidence>
<evidence type="ECO:0000259" key="5">
    <source>
        <dbReference type="PROSITE" id="PS50893"/>
    </source>
</evidence>
<gene>
    <name evidence="6" type="ORF">H8730_03195</name>
</gene>
<dbReference type="CDD" id="cd03257">
    <property type="entry name" value="ABC_NikE_OppD_transporters"/>
    <property type="match status" value="1"/>
</dbReference>
<evidence type="ECO:0000313" key="7">
    <source>
        <dbReference type="Proteomes" id="UP000657006"/>
    </source>
</evidence>
<keyword evidence="4 6" id="KW-0067">ATP-binding</keyword>
<sequence>MMGGENRAMLRVTNLTKEFPINQGVFKKSKVAVHAVTDVSFEVREGETMGLVGESGCGKSTAGRSVLRLIEPTSGTIEYKGRDITNLPSGEMRMLRRELQMIFQDPYTSLNPRIQIGKIVEEPMRIFKMYDSNKEYRDRAMEMLSKVGIRPDQYTRYPHEFSGGQRQRIGLARTLVLNPKMIICDEPVSALDVSTQSQVLNLLAEIKEKMGITYIFISHNMSVVKYVSDHIGVMYLGHMVEQAPSEEMFANPLHPYTRALLSAVPEVNPEVKKERIVLPGDIPSPINSPSGCVFHNRCPYATEECTYVVPAFREVAQGHKVACAKAGQI</sequence>
<evidence type="ECO:0000313" key="6">
    <source>
        <dbReference type="EMBL" id="MBC8542553.1"/>
    </source>
</evidence>
<name>A0A926I0K5_9FIRM</name>
<dbReference type="NCBIfam" id="NF008453">
    <property type="entry name" value="PRK11308.1"/>
    <property type="match status" value="1"/>
</dbReference>
<dbReference type="InterPro" id="IPR013563">
    <property type="entry name" value="Oligopep_ABC_C"/>
</dbReference>
<dbReference type="EMBL" id="JACRSQ010000003">
    <property type="protein sequence ID" value="MBC8542553.1"/>
    <property type="molecule type" value="Genomic_DNA"/>
</dbReference>
<dbReference type="RefSeq" id="WP_177719368.1">
    <property type="nucleotide sequence ID" value="NZ_JACRSQ010000003.1"/>
</dbReference>
<organism evidence="6 7">
    <name type="scientific">Bianquea renquensis</name>
    <dbReference type="NCBI Taxonomy" id="2763661"/>
    <lineage>
        <taxon>Bacteria</taxon>
        <taxon>Bacillati</taxon>
        <taxon>Bacillota</taxon>
        <taxon>Clostridia</taxon>
        <taxon>Eubacteriales</taxon>
        <taxon>Bianqueaceae</taxon>
        <taxon>Bianquea</taxon>
    </lineage>
</organism>
<dbReference type="InterPro" id="IPR017871">
    <property type="entry name" value="ABC_transporter-like_CS"/>
</dbReference>
<dbReference type="Pfam" id="PF08352">
    <property type="entry name" value="oligo_HPY"/>
    <property type="match status" value="1"/>
</dbReference>
<comment type="caution">
    <text evidence="6">The sequence shown here is derived from an EMBL/GenBank/DDBJ whole genome shotgun (WGS) entry which is preliminary data.</text>
</comment>
<accession>A0A926I0K5</accession>
<dbReference type="PANTHER" id="PTHR43776:SF7">
    <property type="entry name" value="D,D-DIPEPTIDE TRANSPORT ATP-BINDING PROTEIN DDPF-RELATED"/>
    <property type="match status" value="1"/>
</dbReference>
<dbReference type="SMART" id="SM00382">
    <property type="entry name" value="AAA"/>
    <property type="match status" value="1"/>
</dbReference>
<dbReference type="SUPFAM" id="SSF52540">
    <property type="entry name" value="P-loop containing nucleoside triphosphate hydrolases"/>
    <property type="match status" value="1"/>
</dbReference>
<dbReference type="GO" id="GO:0055085">
    <property type="term" value="P:transmembrane transport"/>
    <property type="evidence" value="ECO:0007669"/>
    <property type="project" value="UniProtKB-ARBA"/>
</dbReference>
<evidence type="ECO:0000256" key="3">
    <source>
        <dbReference type="ARBA" id="ARBA00022741"/>
    </source>
</evidence>
<keyword evidence="7" id="KW-1185">Reference proteome</keyword>
<dbReference type="InterPro" id="IPR003593">
    <property type="entry name" value="AAA+_ATPase"/>
</dbReference>
<dbReference type="NCBIfam" id="TIGR01727">
    <property type="entry name" value="oligo_HPY"/>
    <property type="match status" value="1"/>
</dbReference>
<dbReference type="PROSITE" id="PS00211">
    <property type="entry name" value="ABC_TRANSPORTER_1"/>
    <property type="match status" value="1"/>
</dbReference>
<comment type="similarity">
    <text evidence="1">Belongs to the ABC transporter superfamily.</text>
</comment>
<dbReference type="PROSITE" id="PS50893">
    <property type="entry name" value="ABC_TRANSPORTER_2"/>
    <property type="match status" value="1"/>
</dbReference>
<reference evidence="6" key="1">
    <citation type="submission" date="2020-08" db="EMBL/GenBank/DDBJ databases">
        <title>Genome public.</title>
        <authorList>
            <person name="Liu C."/>
            <person name="Sun Q."/>
        </authorList>
    </citation>
    <scope>NUCLEOTIDE SEQUENCE</scope>
    <source>
        <strain evidence="6">NSJ-32</strain>
    </source>
</reference>
<dbReference type="AlphaFoldDB" id="A0A926I0K5"/>
<evidence type="ECO:0000256" key="1">
    <source>
        <dbReference type="ARBA" id="ARBA00005417"/>
    </source>
</evidence>
<dbReference type="PANTHER" id="PTHR43776">
    <property type="entry name" value="TRANSPORT ATP-BINDING PROTEIN"/>
    <property type="match status" value="1"/>
</dbReference>
<evidence type="ECO:0000256" key="2">
    <source>
        <dbReference type="ARBA" id="ARBA00022448"/>
    </source>
</evidence>
<keyword evidence="2" id="KW-0813">Transport</keyword>
<dbReference type="FunFam" id="3.40.50.300:FF:000016">
    <property type="entry name" value="Oligopeptide ABC transporter ATP-binding component"/>
    <property type="match status" value="1"/>
</dbReference>
<dbReference type="InterPro" id="IPR050319">
    <property type="entry name" value="ABC_transp_ATP-bind"/>
</dbReference>
<dbReference type="GO" id="GO:0015833">
    <property type="term" value="P:peptide transport"/>
    <property type="evidence" value="ECO:0007669"/>
    <property type="project" value="InterPro"/>
</dbReference>
<dbReference type="Proteomes" id="UP000657006">
    <property type="component" value="Unassembled WGS sequence"/>
</dbReference>